<organism evidence="2 3">
    <name type="scientific">Achaetomium macrosporum</name>
    <dbReference type="NCBI Taxonomy" id="79813"/>
    <lineage>
        <taxon>Eukaryota</taxon>
        <taxon>Fungi</taxon>
        <taxon>Dikarya</taxon>
        <taxon>Ascomycota</taxon>
        <taxon>Pezizomycotina</taxon>
        <taxon>Sordariomycetes</taxon>
        <taxon>Sordariomycetidae</taxon>
        <taxon>Sordariales</taxon>
        <taxon>Chaetomiaceae</taxon>
        <taxon>Achaetomium</taxon>
    </lineage>
</organism>
<feature type="compositionally biased region" description="Basic and acidic residues" evidence="1">
    <location>
        <begin position="203"/>
        <end position="223"/>
    </location>
</feature>
<name>A0AAN7CB83_9PEZI</name>
<dbReference type="AlphaFoldDB" id="A0AAN7CB83"/>
<feature type="compositionally biased region" description="Basic and acidic residues" evidence="1">
    <location>
        <begin position="337"/>
        <end position="349"/>
    </location>
</feature>
<reference evidence="2" key="1">
    <citation type="journal article" date="2023" name="Mol. Phylogenet. Evol.">
        <title>Genome-scale phylogeny and comparative genomics of the fungal order Sordariales.</title>
        <authorList>
            <person name="Hensen N."/>
            <person name="Bonometti L."/>
            <person name="Westerberg I."/>
            <person name="Brannstrom I.O."/>
            <person name="Guillou S."/>
            <person name="Cros-Aarteil S."/>
            <person name="Calhoun S."/>
            <person name="Haridas S."/>
            <person name="Kuo A."/>
            <person name="Mondo S."/>
            <person name="Pangilinan J."/>
            <person name="Riley R."/>
            <person name="LaButti K."/>
            <person name="Andreopoulos B."/>
            <person name="Lipzen A."/>
            <person name="Chen C."/>
            <person name="Yan M."/>
            <person name="Daum C."/>
            <person name="Ng V."/>
            <person name="Clum A."/>
            <person name="Steindorff A."/>
            <person name="Ohm R.A."/>
            <person name="Martin F."/>
            <person name="Silar P."/>
            <person name="Natvig D.O."/>
            <person name="Lalanne C."/>
            <person name="Gautier V."/>
            <person name="Ament-Velasquez S.L."/>
            <person name="Kruys A."/>
            <person name="Hutchinson M.I."/>
            <person name="Powell A.J."/>
            <person name="Barry K."/>
            <person name="Miller A.N."/>
            <person name="Grigoriev I.V."/>
            <person name="Debuchy R."/>
            <person name="Gladieux P."/>
            <person name="Hiltunen Thoren M."/>
            <person name="Johannesson H."/>
        </authorList>
    </citation>
    <scope>NUCLEOTIDE SEQUENCE</scope>
    <source>
        <strain evidence="2">CBS 532.94</strain>
    </source>
</reference>
<sequence length="388" mass="42311">MDSPPEPLGTNQSLTMPKRGDRGGWTVYHPVGCSQDASGDAGDGDDVFQYGFLYDISIDILPTEKSTILEVLGDKACNKTILHRGSQILLIVQVHFQPAVCSAPCTDILQKPDDLIEDLERHLGGMTTEYLHVRVSYRHSSFPERHMQTTGRIQTPPPRIEERTPARPPAPNQKISQETPPPQVPRRKTSLRKVSLSSPTTAQHREANDTAPKHEHELDDQYPHKAARRQAGSRQNPFATITTTPTPILPPATALGKKNSYSLSRAKKAASVSRQASSSPSGPPSSPPAPSFSSSVQNKRGGMPRESRGRWSVAGDDGALVALTPVVAGVKMMGRQRQGETRGQPEKRTAPPVEKVSRASSGGGGGDGYAKMKENRKDRGWSWASWWQ</sequence>
<proteinExistence type="predicted"/>
<comment type="caution">
    <text evidence="2">The sequence shown here is derived from an EMBL/GenBank/DDBJ whole genome shotgun (WGS) entry which is preliminary data.</text>
</comment>
<evidence type="ECO:0000313" key="3">
    <source>
        <dbReference type="Proteomes" id="UP001303760"/>
    </source>
</evidence>
<accession>A0AAN7CB83</accession>
<dbReference type="Proteomes" id="UP001303760">
    <property type="component" value="Unassembled WGS sequence"/>
</dbReference>
<dbReference type="EMBL" id="MU860081">
    <property type="protein sequence ID" value="KAK4238866.1"/>
    <property type="molecule type" value="Genomic_DNA"/>
</dbReference>
<evidence type="ECO:0000313" key="2">
    <source>
        <dbReference type="EMBL" id="KAK4238866.1"/>
    </source>
</evidence>
<feature type="compositionally biased region" description="Low complexity" evidence="1">
    <location>
        <begin position="239"/>
        <end position="255"/>
    </location>
</feature>
<keyword evidence="3" id="KW-1185">Reference proteome</keyword>
<reference evidence="2" key="2">
    <citation type="submission" date="2023-05" db="EMBL/GenBank/DDBJ databases">
        <authorList>
            <consortium name="Lawrence Berkeley National Laboratory"/>
            <person name="Steindorff A."/>
            <person name="Hensen N."/>
            <person name="Bonometti L."/>
            <person name="Westerberg I."/>
            <person name="Brannstrom I.O."/>
            <person name="Guillou S."/>
            <person name="Cros-Aarteil S."/>
            <person name="Calhoun S."/>
            <person name="Haridas S."/>
            <person name="Kuo A."/>
            <person name="Mondo S."/>
            <person name="Pangilinan J."/>
            <person name="Riley R."/>
            <person name="Labutti K."/>
            <person name="Andreopoulos B."/>
            <person name="Lipzen A."/>
            <person name="Chen C."/>
            <person name="Yanf M."/>
            <person name="Daum C."/>
            <person name="Ng V."/>
            <person name="Clum A."/>
            <person name="Ohm R."/>
            <person name="Martin F."/>
            <person name="Silar P."/>
            <person name="Natvig D."/>
            <person name="Lalanne C."/>
            <person name="Gautier V."/>
            <person name="Ament-Velasquez S.L."/>
            <person name="Kruys A."/>
            <person name="Hutchinson M.I."/>
            <person name="Powell A.J."/>
            <person name="Barry K."/>
            <person name="Miller A.N."/>
            <person name="Grigoriev I.V."/>
            <person name="Debuchy R."/>
            <person name="Gladieux P."/>
            <person name="Thoren M.H."/>
            <person name="Johannesson H."/>
        </authorList>
    </citation>
    <scope>NUCLEOTIDE SEQUENCE</scope>
    <source>
        <strain evidence="2">CBS 532.94</strain>
    </source>
</reference>
<feature type="region of interest" description="Disordered" evidence="1">
    <location>
        <begin position="1"/>
        <end position="22"/>
    </location>
</feature>
<feature type="compositionally biased region" description="Basic and acidic residues" evidence="1">
    <location>
        <begin position="370"/>
        <end position="380"/>
    </location>
</feature>
<feature type="region of interest" description="Disordered" evidence="1">
    <location>
        <begin position="141"/>
        <end position="313"/>
    </location>
</feature>
<evidence type="ECO:0000256" key="1">
    <source>
        <dbReference type="SAM" id="MobiDB-lite"/>
    </source>
</evidence>
<feature type="region of interest" description="Disordered" evidence="1">
    <location>
        <begin position="334"/>
        <end position="388"/>
    </location>
</feature>
<feature type="compositionally biased region" description="Low complexity" evidence="1">
    <location>
        <begin position="269"/>
        <end position="280"/>
    </location>
</feature>
<gene>
    <name evidence="2" type="ORF">C8A03DRAFT_43469</name>
</gene>
<protein>
    <submittedName>
        <fullName evidence="2">Uncharacterized protein</fullName>
    </submittedName>
</protein>
<feature type="compositionally biased region" description="Pro residues" evidence="1">
    <location>
        <begin position="281"/>
        <end position="290"/>
    </location>
</feature>